<keyword evidence="2 7" id="KW-0548">Nucleotidyltransferase</keyword>
<dbReference type="NCBIfam" id="TIGR00151">
    <property type="entry name" value="ispF"/>
    <property type="match status" value="1"/>
</dbReference>
<evidence type="ECO:0000256" key="3">
    <source>
        <dbReference type="ARBA" id="ARBA00022723"/>
    </source>
</evidence>
<dbReference type="AlphaFoldDB" id="A0A7H9CI44"/>
<dbReference type="Gene3D" id="3.90.550.10">
    <property type="entry name" value="Spore Coat Polysaccharide Biosynthesis Protein SpsA, Chain A"/>
    <property type="match status" value="1"/>
</dbReference>
<comment type="function">
    <text evidence="7">Bifunctional enzyme that catalyzes the formation of 4-diphosphocytidyl-2-C-methyl-D-erythritol from CTP and 2-C-methyl-D-erythritol 4-phosphate (MEP) (IspD), and catalyzes the conversion of 4-diphosphocytidyl-2-C-methyl-D-erythritol 2-phosphate (CDP-ME2P) to 2-C-methyl-D-erythritol 2,4-cyclodiphosphate (ME-CPP) with a corresponding release of cytidine 5-monophosphate (CMP) (IspF).</text>
</comment>
<evidence type="ECO:0000313" key="9">
    <source>
        <dbReference type="EMBL" id="QLI05612.1"/>
    </source>
</evidence>
<keyword evidence="5 7" id="KW-0456">Lyase</keyword>
<evidence type="ECO:0000259" key="8">
    <source>
        <dbReference type="Pfam" id="PF02542"/>
    </source>
</evidence>
<accession>A0A7H9CI44</accession>
<dbReference type="GO" id="GO:0050518">
    <property type="term" value="F:2-C-methyl-D-erythritol 4-phosphate cytidylyltransferase activity"/>
    <property type="evidence" value="ECO:0007669"/>
    <property type="project" value="UniProtKB-UniRule"/>
</dbReference>
<feature type="binding site" evidence="7">
    <location>
        <position position="350"/>
    </location>
    <ligand>
        <name>4-CDP-2-C-methyl-D-erythritol 2-phosphate</name>
        <dbReference type="ChEBI" id="CHEBI:57919"/>
    </ligand>
</feature>
<evidence type="ECO:0000256" key="4">
    <source>
        <dbReference type="ARBA" id="ARBA00023229"/>
    </source>
</evidence>
<feature type="site" description="Transition state stabilizer" evidence="7">
    <location>
        <position position="245"/>
    </location>
</feature>
<feature type="binding site" evidence="7">
    <location>
        <position position="253"/>
    </location>
    <ligand>
        <name>a divalent metal cation</name>
        <dbReference type="ChEBI" id="CHEBI:60240"/>
    </ligand>
</feature>
<evidence type="ECO:0000256" key="1">
    <source>
        <dbReference type="ARBA" id="ARBA00022679"/>
    </source>
</evidence>
<sequence>MLDISLIMLGAGDSSRFKMPTKKQWLRIANEPLWLYASKNLAKMLPFKKIVIAAKENEIAYMKRFEPSFEYIIGGKTRQQSLKNALNFVDSEYVMTSDIARPCILPELISRLINQLNNAQCIVPALKVADTAILGSTSINRDELKLIQTPQISRLGLLKKALENNEDFTDDSQAISAIGAKICYVQGDEKARKITFKDDLAYLNLPKADKVFFSGHGFDVHSFCAGEYITLCGVKIPYIKALKAHSDGDAPLHALCDAIYGASGLGDIGEHFPDTNERYKDACSKDLLATCVKMVRNFGFDIVNADITILAQQPKITPFKEQMRQNVASILGVNENFVNIKATTMEKMGFIGREEGIGALASVSLKYYQWHKDI</sequence>
<dbReference type="InterPro" id="IPR034683">
    <property type="entry name" value="IspD/TarI"/>
</dbReference>
<feature type="site" description="Positions MEP for the nucleophilic attack" evidence="7">
    <location>
        <position position="141"/>
    </location>
</feature>
<dbReference type="InterPro" id="IPR003526">
    <property type="entry name" value="MECDP_synthase"/>
</dbReference>
<dbReference type="PANTHER" id="PTHR43181:SF1">
    <property type="entry name" value="2-C-METHYL-D-ERYTHRITOL 2,4-CYCLODIPHOSPHATE SYNTHASE, CHLOROPLASTIC"/>
    <property type="match status" value="1"/>
</dbReference>
<dbReference type="EMBL" id="CP049075">
    <property type="protein sequence ID" value="QLI05612.1"/>
    <property type="molecule type" value="Genomic_DNA"/>
</dbReference>
<reference evidence="9 10" key="1">
    <citation type="submission" date="2020-02" db="EMBL/GenBank/DDBJ databases">
        <title>Complete genome sequence of the novel Campylobacter species Candidatus Campylobacter infans.</title>
        <authorList>
            <person name="Duim B."/>
            <person name="Zomer A."/>
            <person name="van der Graaf L."/>
            <person name="Wagenaar J."/>
        </authorList>
    </citation>
    <scope>NUCLEOTIDE SEQUENCE [LARGE SCALE GENOMIC DNA]</scope>
    <source>
        <strain evidence="9 10">19S00001</strain>
    </source>
</reference>
<dbReference type="NCBIfam" id="TIGR00453">
    <property type="entry name" value="ispD"/>
    <property type="match status" value="1"/>
</dbReference>
<keyword evidence="4 7" id="KW-0414">Isoprene biosynthesis</keyword>
<keyword evidence="3 7" id="KW-0479">Metal-binding</keyword>
<feature type="site" description="Positions MEP for the nucleophilic attack" evidence="7">
    <location>
        <position position="193"/>
    </location>
</feature>
<dbReference type="InterPro" id="IPR036571">
    <property type="entry name" value="MECDP_synthase_sf"/>
</dbReference>
<feature type="binding site" evidence="7">
    <location>
        <begin position="245"/>
        <end position="246"/>
    </location>
    <ligand>
        <name>4-CDP-2-C-methyl-D-erythritol 2-phosphate</name>
        <dbReference type="ChEBI" id="CHEBI:57919"/>
    </ligand>
</feature>
<dbReference type="CDD" id="cd00554">
    <property type="entry name" value="MECDP_synthase"/>
    <property type="match status" value="1"/>
</dbReference>
<dbReference type="Pfam" id="PF01128">
    <property type="entry name" value="IspD"/>
    <property type="match status" value="1"/>
</dbReference>
<evidence type="ECO:0000256" key="6">
    <source>
        <dbReference type="ARBA" id="ARBA00023268"/>
    </source>
</evidence>
<feature type="binding site" evidence="7">
    <location>
        <position position="221"/>
    </location>
    <ligand>
        <name>a divalent metal cation</name>
        <dbReference type="ChEBI" id="CHEBI:60240"/>
    </ligand>
</feature>
<protein>
    <recommendedName>
        <fullName evidence="7">Bifunctional enzyme IspD/IspF</fullName>
    </recommendedName>
    <domain>
        <recommendedName>
            <fullName evidence="7">2-C-methyl-D-erythritol 4-phosphate cytidylyltransferase</fullName>
            <ecNumber evidence="7">2.7.7.60</ecNumber>
        </recommendedName>
        <alternativeName>
            <fullName evidence="7">4-diphosphocytidyl-2C-methyl-D-erythritol synthase</fullName>
        </alternativeName>
        <alternativeName>
            <fullName evidence="7">MEP cytidylyltransferase</fullName>
            <shortName evidence="7">MCT</shortName>
        </alternativeName>
    </domain>
    <domain>
        <recommendedName>
            <fullName evidence="7">2-C-methyl-D-erythritol 2,4-cyclodiphosphate synthase</fullName>
            <shortName evidence="7">MECDP-synthase</shortName>
            <shortName evidence="7">MECPP-synthase</shortName>
            <shortName evidence="7">MECPS</shortName>
            <ecNumber evidence="7">4.6.1.12</ecNumber>
        </recommendedName>
    </domain>
</protein>
<feature type="binding site" evidence="7">
    <location>
        <position position="219"/>
    </location>
    <ligand>
        <name>a divalent metal cation</name>
        <dbReference type="ChEBI" id="CHEBI:60240"/>
    </ligand>
</feature>
<feature type="site" description="Transition state stabilizer" evidence="7">
    <location>
        <position position="16"/>
    </location>
</feature>
<keyword evidence="10" id="KW-1185">Reference proteome</keyword>
<feature type="binding site" evidence="7">
    <location>
        <begin position="267"/>
        <end position="269"/>
    </location>
    <ligand>
        <name>4-CDP-2-C-methyl-D-erythritol 2-phosphate</name>
        <dbReference type="ChEBI" id="CHEBI:57919"/>
    </ligand>
</feature>
<comment type="pathway">
    <text evidence="7">Isoprenoid biosynthesis; isopentenyl diphosphate biosynthesis via DXP pathway; isopentenyl diphosphate from 1-deoxy-D-xylulose 5-phosphate: step 2/6.</text>
</comment>
<evidence type="ECO:0000256" key="2">
    <source>
        <dbReference type="ARBA" id="ARBA00022695"/>
    </source>
</evidence>
<dbReference type="Proteomes" id="UP000509414">
    <property type="component" value="Chromosome"/>
</dbReference>
<comment type="pathway">
    <text evidence="7">Isoprenoid biosynthesis; isopentenyl diphosphate biosynthesis via DXP pathway; isopentenyl diphosphate from 1-deoxy-D-xylulose 5-phosphate: step 4/6.</text>
</comment>
<dbReference type="PANTHER" id="PTHR43181">
    <property type="entry name" value="2-C-METHYL-D-ERYTHRITOL 2,4-CYCLODIPHOSPHATE SYNTHASE, CHLOROPLASTIC"/>
    <property type="match status" value="1"/>
</dbReference>
<comment type="catalytic activity">
    <reaction evidence="7">
        <text>4-CDP-2-C-methyl-D-erythritol 2-phosphate = 2-C-methyl-D-erythritol 2,4-cyclic diphosphate + CMP</text>
        <dbReference type="Rhea" id="RHEA:23864"/>
        <dbReference type="ChEBI" id="CHEBI:57919"/>
        <dbReference type="ChEBI" id="CHEBI:58483"/>
        <dbReference type="ChEBI" id="CHEBI:60377"/>
        <dbReference type="EC" id="4.6.1.12"/>
    </reaction>
</comment>
<dbReference type="UniPathway" id="UPA00056">
    <property type="reaction ID" value="UER00093"/>
</dbReference>
<dbReference type="GO" id="GO:0019288">
    <property type="term" value="P:isopentenyl diphosphate biosynthetic process, methylerythritol 4-phosphate pathway"/>
    <property type="evidence" value="ECO:0007669"/>
    <property type="project" value="UniProtKB-UniRule"/>
</dbReference>
<feature type="site" description="Transition state stabilizer" evidence="7">
    <location>
        <position position="23"/>
    </location>
</feature>
<dbReference type="InterPro" id="IPR029044">
    <property type="entry name" value="Nucleotide-diphossugar_trans"/>
</dbReference>
<comment type="cofactor">
    <cofactor evidence="7">
        <name>a divalent metal cation</name>
        <dbReference type="ChEBI" id="CHEBI:60240"/>
    </cofactor>
</comment>
<gene>
    <name evidence="7 9" type="primary">ispDF</name>
    <name evidence="9" type="ORF">CINF_1118</name>
</gene>
<evidence type="ECO:0000313" key="10">
    <source>
        <dbReference type="Proteomes" id="UP000509414"/>
    </source>
</evidence>
<dbReference type="NCBIfam" id="NF006899">
    <property type="entry name" value="PRK09382.1"/>
    <property type="match status" value="1"/>
</dbReference>
<dbReference type="Gene3D" id="3.30.1330.50">
    <property type="entry name" value="2-C-methyl-D-erythritol 2,4-cyclodiphosphate synthase"/>
    <property type="match status" value="1"/>
</dbReference>
<feature type="binding site" evidence="7">
    <location>
        <position position="353"/>
    </location>
    <ligand>
        <name>4-CDP-2-C-methyl-D-erythritol 2-phosphate</name>
        <dbReference type="ChEBI" id="CHEBI:57919"/>
    </ligand>
</feature>
<dbReference type="KEGG" id="cinf:CINF_1118"/>
<name>A0A7H9CI44_9BACT</name>
<organism evidence="9 10">
    <name type="scientific">Candidatus Campylobacter infans</name>
    <dbReference type="NCBI Taxonomy" id="2561898"/>
    <lineage>
        <taxon>Bacteria</taxon>
        <taxon>Pseudomonadati</taxon>
        <taxon>Campylobacterota</taxon>
        <taxon>Epsilonproteobacteria</taxon>
        <taxon>Campylobacterales</taxon>
        <taxon>Campylobacteraceae</taxon>
        <taxon>Campylobacter</taxon>
    </lineage>
</organism>
<feature type="region of interest" description="2-C-methyl-D-erythritol 2,4-cyclodiphosphate synthase" evidence="7">
    <location>
        <begin position="213"/>
        <end position="374"/>
    </location>
</feature>
<dbReference type="InterPro" id="IPR026596">
    <property type="entry name" value="IspD/F"/>
</dbReference>
<dbReference type="RefSeq" id="WP_179974810.1">
    <property type="nucleotide sequence ID" value="NZ_CP049075.1"/>
</dbReference>
<feature type="site" description="Transition state stabilizer" evidence="7">
    <location>
        <position position="344"/>
    </location>
</feature>
<feature type="binding site" evidence="7">
    <location>
        <begin position="219"/>
        <end position="221"/>
    </location>
    <ligand>
        <name>4-CDP-2-C-methyl-D-erythritol 2-phosphate</name>
        <dbReference type="ChEBI" id="CHEBI:57919"/>
    </ligand>
</feature>
<comment type="similarity">
    <text evidence="7">In the C-terminal section; belongs to the IspF family.</text>
</comment>
<evidence type="ECO:0000256" key="5">
    <source>
        <dbReference type="ARBA" id="ARBA00023239"/>
    </source>
</evidence>
<keyword evidence="6 7" id="KW-0511">Multifunctional enzyme</keyword>
<dbReference type="HAMAP" id="MF_01520">
    <property type="entry name" value="IspDF"/>
    <property type="match status" value="1"/>
</dbReference>
<dbReference type="HAMAP" id="MF_00107">
    <property type="entry name" value="IspF"/>
    <property type="match status" value="1"/>
</dbReference>
<feature type="binding site" evidence="7">
    <location>
        <begin position="272"/>
        <end position="276"/>
    </location>
    <ligand>
        <name>4-CDP-2-C-methyl-D-erythritol 2-phosphate</name>
        <dbReference type="ChEBI" id="CHEBI:57919"/>
    </ligand>
</feature>
<dbReference type="SUPFAM" id="SSF69765">
    <property type="entry name" value="IpsF-like"/>
    <property type="match status" value="1"/>
</dbReference>
<dbReference type="EC" id="2.7.7.60" evidence="7"/>
<evidence type="ECO:0000256" key="7">
    <source>
        <dbReference type="HAMAP-Rule" id="MF_01520"/>
    </source>
</evidence>
<dbReference type="GO" id="GO:0008685">
    <property type="term" value="F:2-C-methyl-D-erythritol 2,4-cyclodiphosphate synthase activity"/>
    <property type="evidence" value="ECO:0007669"/>
    <property type="project" value="UniProtKB-UniRule"/>
</dbReference>
<keyword evidence="1 7" id="KW-0808">Transferase</keyword>
<dbReference type="EC" id="4.6.1.12" evidence="7"/>
<comment type="similarity">
    <text evidence="7">In the N-terminal section; belongs to the IspD/TarI cytidylyltransferase family. IspD subfamily.</text>
</comment>
<feature type="region of interest" description="2-C-methyl-D-erythritol 4-phosphate cytidylyltransferase" evidence="7">
    <location>
        <begin position="1"/>
        <end position="212"/>
    </location>
</feature>
<dbReference type="Pfam" id="PF02542">
    <property type="entry name" value="YgbB"/>
    <property type="match status" value="1"/>
</dbReference>
<dbReference type="CDD" id="cd02516">
    <property type="entry name" value="CDP-ME_synthetase"/>
    <property type="match status" value="1"/>
</dbReference>
<feature type="binding site" evidence="7">
    <location>
        <begin position="343"/>
        <end position="346"/>
    </location>
    <ligand>
        <name>4-CDP-2-C-methyl-D-erythritol 2-phosphate</name>
        <dbReference type="ChEBI" id="CHEBI:57919"/>
    </ligand>
</feature>
<dbReference type="GO" id="GO:0016114">
    <property type="term" value="P:terpenoid biosynthetic process"/>
    <property type="evidence" value="ECO:0007669"/>
    <property type="project" value="InterPro"/>
</dbReference>
<dbReference type="SUPFAM" id="SSF53448">
    <property type="entry name" value="Nucleotide-diphospho-sugar transferases"/>
    <property type="match status" value="1"/>
</dbReference>
<dbReference type="GO" id="GO:0046872">
    <property type="term" value="F:metal ion binding"/>
    <property type="evidence" value="ECO:0007669"/>
    <property type="project" value="UniProtKB-KW"/>
</dbReference>
<dbReference type="InterPro" id="IPR001228">
    <property type="entry name" value="IspD"/>
</dbReference>
<proteinExistence type="inferred from homology"/>
<comment type="caution">
    <text evidence="7">Lacks conserved residue(s) required for the propagation of feature annotation.</text>
</comment>
<comment type="catalytic activity">
    <reaction evidence="7">
        <text>2-C-methyl-D-erythritol 4-phosphate + CTP + H(+) = 4-CDP-2-C-methyl-D-erythritol + diphosphate</text>
        <dbReference type="Rhea" id="RHEA:13429"/>
        <dbReference type="ChEBI" id="CHEBI:15378"/>
        <dbReference type="ChEBI" id="CHEBI:33019"/>
        <dbReference type="ChEBI" id="CHEBI:37563"/>
        <dbReference type="ChEBI" id="CHEBI:57823"/>
        <dbReference type="ChEBI" id="CHEBI:58262"/>
        <dbReference type="EC" id="2.7.7.60"/>
    </reaction>
</comment>
<feature type="domain" description="2-C-methyl-D-erythritol 2,4-cyclodiphosphate synthase" evidence="8">
    <location>
        <begin position="214"/>
        <end position="365"/>
    </location>
</feature>